<dbReference type="Gene3D" id="2.60.120.200">
    <property type="match status" value="1"/>
</dbReference>
<evidence type="ECO:0000256" key="1">
    <source>
        <dbReference type="ARBA" id="ARBA00022734"/>
    </source>
</evidence>
<proteinExistence type="predicted"/>
<dbReference type="OrthoDB" id="1113447at2759"/>
<dbReference type="InterPro" id="IPR013320">
    <property type="entry name" value="ConA-like_dom_sf"/>
</dbReference>
<dbReference type="InterPro" id="IPR001220">
    <property type="entry name" value="Legume_lectin_dom"/>
</dbReference>
<feature type="domain" description="Legume lectin" evidence="3">
    <location>
        <begin position="30"/>
        <end position="113"/>
    </location>
</feature>
<protein>
    <recommendedName>
        <fullName evidence="3">Legume lectin domain-containing protein</fullName>
    </recommendedName>
</protein>
<keyword evidence="1" id="KW-0430">Lectin</keyword>
<dbReference type="SUPFAM" id="SSF49899">
    <property type="entry name" value="Concanavalin A-like lectins/glucanases"/>
    <property type="match status" value="1"/>
</dbReference>
<organism evidence="4 5">
    <name type="scientific">Arabis nemorensis</name>
    <dbReference type="NCBI Taxonomy" id="586526"/>
    <lineage>
        <taxon>Eukaryota</taxon>
        <taxon>Viridiplantae</taxon>
        <taxon>Streptophyta</taxon>
        <taxon>Embryophyta</taxon>
        <taxon>Tracheophyta</taxon>
        <taxon>Spermatophyta</taxon>
        <taxon>Magnoliopsida</taxon>
        <taxon>eudicotyledons</taxon>
        <taxon>Gunneridae</taxon>
        <taxon>Pentapetalae</taxon>
        <taxon>rosids</taxon>
        <taxon>malvids</taxon>
        <taxon>Brassicales</taxon>
        <taxon>Brassicaceae</taxon>
        <taxon>Arabideae</taxon>
        <taxon>Arabis</taxon>
    </lineage>
</organism>
<dbReference type="AlphaFoldDB" id="A0A565CQR3"/>
<name>A0A565CQR3_9BRAS</name>
<keyword evidence="2" id="KW-0732">Signal</keyword>
<feature type="chain" id="PRO_5021974986" description="Legume lectin domain-containing protein" evidence="2">
    <location>
        <begin position="26"/>
        <end position="184"/>
    </location>
</feature>
<feature type="signal peptide" evidence="2">
    <location>
        <begin position="1"/>
        <end position="25"/>
    </location>
</feature>
<gene>
    <name evidence="4" type="ORF">ANE_LOCUS26464</name>
</gene>
<reference evidence="4" key="1">
    <citation type="submission" date="2019-07" db="EMBL/GenBank/DDBJ databases">
        <authorList>
            <person name="Dittberner H."/>
        </authorList>
    </citation>
    <scope>NUCLEOTIDE SEQUENCE [LARGE SCALE GENOMIC DNA]</scope>
</reference>
<evidence type="ECO:0000313" key="5">
    <source>
        <dbReference type="Proteomes" id="UP000489600"/>
    </source>
</evidence>
<comment type="caution">
    <text evidence="4">The sequence shown here is derived from an EMBL/GenBank/DDBJ whole genome shotgun (WGS) entry which is preliminary data.</text>
</comment>
<evidence type="ECO:0000313" key="4">
    <source>
        <dbReference type="EMBL" id="VVB16020.1"/>
    </source>
</evidence>
<dbReference type="Proteomes" id="UP000489600">
    <property type="component" value="Unassembled WGS sequence"/>
</dbReference>
<sequence length="184" mass="20642">MAKALQSLSFWIMMISVHVMSLVLAQDRDHFVVYDFSQADTELQHDGMATTLDGRLQLTNNSTQMTGNAFRKVPINLTSSSTYFSTEFVFAILPLQSTAYCQGMAFVVSHIKDLSFTCLVKFNQTKRAISNGDDVCRTCEICDAMATLKPSEHCLCQFTSRTTISESDRATGTVERHYIFGFEN</sequence>
<evidence type="ECO:0000256" key="2">
    <source>
        <dbReference type="SAM" id="SignalP"/>
    </source>
</evidence>
<dbReference type="Pfam" id="PF00139">
    <property type="entry name" value="Lectin_legB"/>
    <property type="match status" value="1"/>
</dbReference>
<accession>A0A565CQR3</accession>
<dbReference type="GO" id="GO:0030246">
    <property type="term" value="F:carbohydrate binding"/>
    <property type="evidence" value="ECO:0007669"/>
    <property type="project" value="UniProtKB-KW"/>
</dbReference>
<evidence type="ECO:0000259" key="3">
    <source>
        <dbReference type="Pfam" id="PF00139"/>
    </source>
</evidence>
<dbReference type="EMBL" id="CABITT030000008">
    <property type="protein sequence ID" value="VVB16020.1"/>
    <property type="molecule type" value="Genomic_DNA"/>
</dbReference>
<keyword evidence="5" id="KW-1185">Reference proteome</keyword>